<evidence type="ECO:0000313" key="5">
    <source>
        <dbReference type="EMBL" id="PHQ14538.1"/>
    </source>
</evidence>
<sequence length="518" mass="56775">MNITQALHKALRECPDALATADGDRRQSWRQLVSRVARLAGGLQGLGMRPGDRVAMLARNSDHYVEYLYGALWGGGVVNPVNIRWSAREIAYSLDDCDTRILFIDDTYQPLLPAIREHATGLETIVFVGDGELPDGAIPMEAVIDRSAAVADAHRHGDDLAAILYTGGTTGQPKGVMLSHGNCYLGAIGASLAAPRPPRQVGLHAAPLFHVAGMQSVFALSMRLGSHIVLPVFEPGQVLQAIEQHRIAEIFLVPTMLRMLLDHPGFASRDLSSLESIRYGASPMDVTLLERAMAALPGADFSQAYGMTELAPTVAVLPPRYHTAEGRKADKLRSAGVPTPVAEIRIVDPMDNELANHQVGEIVVRGPMVMQGYWNKPEQTAEALRGGWMHTGDAGYFDDDGFLYVVDRIKDMIVSGGENVYSAEVENTLLKLPQVELCAVFGVPDERWGERVHAAIKLRPDSELSESQLISHCKAHIANYKCPRSIEFVDEMPMSGAGKLLKFKMREAYWQNRERRVG</sequence>
<dbReference type="InterPro" id="IPR025110">
    <property type="entry name" value="AMP-bd_C"/>
</dbReference>
<dbReference type="InterPro" id="IPR050237">
    <property type="entry name" value="ATP-dep_AMP-bd_enzyme"/>
</dbReference>
<dbReference type="FunFam" id="3.30.300.30:FF:000008">
    <property type="entry name" value="2,3-dihydroxybenzoate-AMP ligase"/>
    <property type="match status" value="1"/>
</dbReference>
<dbReference type="InterPro" id="IPR020845">
    <property type="entry name" value="AMP-binding_CS"/>
</dbReference>
<dbReference type="Pfam" id="PF13193">
    <property type="entry name" value="AMP-binding_C"/>
    <property type="match status" value="1"/>
</dbReference>
<dbReference type="InterPro" id="IPR042099">
    <property type="entry name" value="ANL_N_sf"/>
</dbReference>
<comment type="caution">
    <text evidence="5">The sequence shown here is derived from an EMBL/GenBank/DDBJ whole genome shotgun (WGS) entry which is preliminary data.</text>
</comment>
<dbReference type="CDD" id="cd17631">
    <property type="entry name" value="FACL_FadD13-like"/>
    <property type="match status" value="1"/>
</dbReference>
<evidence type="ECO:0000256" key="1">
    <source>
        <dbReference type="ARBA" id="ARBA00006432"/>
    </source>
</evidence>
<dbReference type="InterPro" id="IPR045851">
    <property type="entry name" value="AMP-bd_C_sf"/>
</dbReference>
<comment type="similarity">
    <text evidence="1">Belongs to the ATP-dependent AMP-binding enzyme family.</text>
</comment>
<dbReference type="Pfam" id="PF00501">
    <property type="entry name" value="AMP-binding"/>
    <property type="match status" value="1"/>
</dbReference>
<dbReference type="Gene3D" id="3.40.50.12780">
    <property type="entry name" value="N-terminal domain of ligase-like"/>
    <property type="match status" value="1"/>
</dbReference>
<keyword evidence="6" id="KW-1185">Reference proteome</keyword>
<protein>
    <submittedName>
        <fullName evidence="5">Fatty-acid--CoA ligase</fullName>
    </submittedName>
</protein>
<reference evidence="5 6" key="1">
    <citation type="submission" date="2017-09" db="EMBL/GenBank/DDBJ databases">
        <title>The draft genome sequences of Marinobacter sp. PWS21.</title>
        <authorList>
            <person name="Cao J."/>
        </authorList>
    </citation>
    <scope>NUCLEOTIDE SEQUENCE [LARGE SCALE GENOMIC DNA]</scope>
    <source>
        <strain evidence="5 6">PWS21</strain>
    </source>
</reference>
<feature type="domain" description="AMP-dependent synthetase/ligase" evidence="3">
    <location>
        <begin position="9"/>
        <end position="374"/>
    </location>
</feature>
<gene>
    <name evidence="5" type="ORF">CLH61_12280</name>
</gene>
<evidence type="ECO:0000313" key="6">
    <source>
        <dbReference type="Proteomes" id="UP000231409"/>
    </source>
</evidence>
<dbReference type="PANTHER" id="PTHR43767:SF1">
    <property type="entry name" value="NONRIBOSOMAL PEPTIDE SYNTHASE PES1 (EUROFUNG)-RELATED"/>
    <property type="match status" value="1"/>
</dbReference>
<dbReference type="GO" id="GO:0016878">
    <property type="term" value="F:acid-thiol ligase activity"/>
    <property type="evidence" value="ECO:0007669"/>
    <property type="project" value="UniProtKB-ARBA"/>
</dbReference>
<dbReference type="InterPro" id="IPR000873">
    <property type="entry name" value="AMP-dep_synth/lig_dom"/>
</dbReference>
<dbReference type="PROSITE" id="PS00455">
    <property type="entry name" value="AMP_BINDING"/>
    <property type="match status" value="1"/>
</dbReference>
<proteinExistence type="inferred from homology"/>
<dbReference type="Gene3D" id="3.30.300.30">
    <property type="match status" value="1"/>
</dbReference>
<dbReference type="NCBIfam" id="NF004837">
    <property type="entry name" value="PRK06187.1"/>
    <property type="match status" value="1"/>
</dbReference>
<feature type="domain" description="AMP-binding enzyme C-terminal" evidence="4">
    <location>
        <begin position="424"/>
        <end position="499"/>
    </location>
</feature>
<dbReference type="PANTHER" id="PTHR43767">
    <property type="entry name" value="LONG-CHAIN-FATTY-ACID--COA LIGASE"/>
    <property type="match status" value="1"/>
</dbReference>
<dbReference type="AlphaFoldDB" id="A0A2G1UJ88"/>
<evidence type="ECO:0000259" key="4">
    <source>
        <dbReference type="Pfam" id="PF13193"/>
    </source>
</evidence>
<evidence type="ECO:0000256" key="2">
    <source>
        <dbReference type="ARBA" id="ARBA00022598"/>
    </source>
</evidence>
<name>A0A2G1UJ88_9GAMM</name>
<dbReference type="SUPFAM" id="SSF56801">
    <property type="entry name" value="Acetyl-CoA synthetase-like"/>
    <property type="match status" value="1"/>
</dbReference>
<accession>A0A2G1UJ88</accession>
<dbReference type="EMBL" id="NTFH01000009">
    <property type="protein sequence ID" value="PHQ14538.1"/>
    <property type="molecule type" value="Genomic_DNA"/>
</dbReference>
<dbReference type="Proteomes" id="UP000231409">
    <property type="component" value="Unassembled WGS sequence"/>
</dbReference>
<keyword evidence="2 5" id="KW-0436">Ligase</keyword>
<organism evidence="5 6">
    <name type="scientific">Marinobacter profundi</name>
    <dbReference type="NCBI Taxonomy" id="2666256"/>
    <lineage>
        <taxon>Bacteria</taxon>
        <taxon>Pseudomonadati</taxon>
        <taxon>Pseudomonadota</taxon>
        <taxon>Gammaproteobacteria</taxon>
        <taxon>Pseudomonadales</taxon>
        <taxon>Marinobacteraceae</taxon>
        <taxon>Marinobacter</taxon>
    </lineage>
</organism>
<evidence type="ECO:0000259" key="3">
    <source>
        <dbReference type="Pfam" id="PF00501"/>
    </source>
</evidence>